<name>A0A9K3JN29_HELAN</name>
<reference evidence="6" key="2">
    <citation type="submission" date="2020-06" db="EMBL/GenBank/DDBJ databases">
        <title>Helianthus annuus Genome sequencing and assembly Release 2.</title>
        <authorList>
            <person name="Gouzy J."/>
            <person name="Langlade N."/>
            <person name="Munos S."/>
        </authorList>
    </citation>
    <scope>NUCLEOTIDE SEQUENCE</scope>
    <source>
        <tissue evidence="6">Leaves</tissue>
    </source>
</reference>
<dbReference type="Pfam" id="PF01494">
    <property type="entry name" value="FAD_binding_3"/>
    <property type="match status" value="1"/>
</dbReference>
<keyword evidence="2" id="KW-0503">Monooxygenase</keyword>
<dbReference type="Proteomes" id="UP000215914">
    <property type="component" value="Unassembled WGS sequence"/>
</dbReference>
<proteinExistence type="inferred from homology"/>
<dbReference type="EC" id="1.14.13.24" evidence="6"/>
<dbReference type="GO" id="GO:0071949">
    <property type="term" value="F:FAD binding"/>
    <property type="evidence" value="ECO:0007669"/>
    <property type="project" value="InterPro"/>
</dbReference>
<gene>
    <name evidence="6" type="ORF">HanXRQr2_Chr02g0053441</name>
</gene>
<reference evidence="6" key="1">
    <citation type="journal article" date="2017" name="Nature">
        <title>The sunflower genome provides insights into oil metabolism, flowering and Asterid evolution.</title>
        <authorList>
            <person name="Badouin H."/>
            <person name="Gouzy J."/>
            <person name="Grassa C.J."/>
            <person name="Murat F."/>
            <person name="Staton S.E."/>
            <person name="Cottret L."/>
            <person name="Lelandais-Briere C."/>
            <person name="Owens G.L."/>
            <person name="Carrere S."/>
            <person name="Mayjonade B."/>
            <person name="Legrand L."/>
            <person name="Gill N."/>
            <person name="Kane N.C."/>
            <person name="Bowers J.E."/>
            <person name="Hubner S."/>
            <person name="Bellec A."/>
            <person name="Berard A."/>
            <person name="Berges H."/>
            <person name="Blanchet N."/>
            <person name="Boniface M.C."/>
            <person name="Brunel D."/>
            <person name="Catrice O."/>
            <person name="Chaidir N."/>
            <person name="Claudel C."/>
            <person name="Donnadieu C."/>
            <person name="Faraut T."/>
            <person name="Fievet G."/>
            <person name="Helmstetter N."/>
            <person name="King M."/>
            <person name="Knapp S.J."/>
            <person name="Lai Z."/>
            <person name="Le Paslier M.C."/>
            <person name="Lippi Y."/>
            <person name="Lorenzon L."/>
            <person name="Mandel J.R."/>
            <person name="Marage G."/>
            <person name="Marchand G."/>
            <person name="Marquand E."/>
            <person name="Bret-Mestries E."/>
            <person name="Morien E."/>
            <person name="Nambeesan S."/>
            <person name="Nguyen T."/>
            <person name="Pegot-Espagnet P."/>
            <person name="Pouilly N."/>
            <person name="Raftis F."/>
            <person name="Sallet E."/>
            <person name="Schiex T."/>
            <person name="Thomas J."/>
            <person name="Vandecasteele C."/>
            <person name="Vares D."/>
            <person name="Vear F."/>
            <person name="Vautrin S."/>
            <person name="Crespi M."/>
            <person name="Mangin B."/>
            <person name="Burke J.M."/>
            <person name="Salse J."/>
            <person name="Munos S."/>
            <person name="Vincourt P."/>
            <person name="Rieseberg L.H."/>
            <person name="Langlade N.B."/>
        </authorList>
    </citation>
    <scope>NUCLEOTIDE SEQUENCE</scope>
    <source>
        <tissue evidence="6">Leaves</tissue>
    </source>
</reference>
<accession>A0A9K3JN29</accession>
<dbReference type="PANTHER" id="PTHR45934:SF2">
    <property type="entry name" value="MONOOXYGENASE 1"/>
    <property type="match status" value="1"/>
</dbReference>
<dbReference type="InterPro" id="IPR002938">
    <property type="entry name" value="FAD-bd"/>
</dbReference>
<keyword evidence="4" id="KW-1133">Transmembrane helix</keyword>
<protein>
    <submittedName>
        <fullName evidence="6">3-hydroxybenzoate 6-monooxygenase</fullName>
        <ecNumber evidence="6">1.14.13.24</ecNumber>
    </submittedName>
</protein>
<dbReference type="SUPFAM" id="SSF51905">
    <property type="entry name" value="FAD/NAD(P)-binding domain"/>
    <property type="match status" value="1"/>
</dbReference>
<feature type="domain" description="FAD-binding" evidence="5">
    <location>
        <begin position="6"/>
        <end position="73"/>
    </location>
</feature>
<dbReference type="AlphaFoldDB" id="A0A9K3JN29"/>
<keyword evidence="7" id="KW-1185">Reference proteome</keyword>
<dbReference type="InterPro" id="IPR044560">
    <property type="entry name" value="MOase"/>
</dbReference>
<dbReference type="Gramene" id="mRNA:HanXRQr2_Chr02g0053441">
    <property type="protein sequence ID" value="CDS:HanXRQr2_Chr02g0053441.1"/>
    <property type="gene ID" value="HanXRQr2_Chr02g0053441"/>
</dbReference>
<evidence type="ECO:0000256" key="4">
    <source>
        <dbReference type="SAM" id="Phobius"/>
    </source>
</evidence>
<evidence type="ECO:0000313" key="6">
    <source>
        <dbReference type="EMBL" id="KAF5817480.1"/>
    </source>
</evidence>
<evidence type="ECO:0000256" key="3">
    <source>
        <dbReference type="ARBA" id="ARBA00024018"/>
    </source>
</evidence>
<organism evidence="6 7">
    <name type="scientific">Helianthus annuus</name>
    <name type="common">Common sunflower</name>
    <dbReference type="NCBI Taxonomy" id="4232"/>
    <lineage>
        <taxon>Eukaryota</taxon>
        <taxon>Viridiplantae</taxon>
        <taxon>Streptophyta</taxon>
        <taxon>Embryophyta</taxon>
        <taxon>Tracheophyta</taxon>
        <taxon>Spermatophyta</taxon>
        <taxon>Magnoliopsida</taxon>
        <taxon>eudicotyledons</taxon>
        <taxon>Gunneridae</taxon>
        <taxon>Pentapetalae</taxon>
        <taxon>asterids</taxon>
        <taxon>campanulids</taxon>
        <taxon>Asterales</taxon>
        <taxon>Asteraceae</taxon>
        <taxon>Asteroideae</taxon>
        <taxon>Heliantheae alliance</taxon>
        <taxon>Heliantheae</taxon>
        <taxon>Helianthus</taxon>
    </lineage>
</organism>
<dbReference type="Gene3D" id="3.30.9.30">
    <property type="match status" value="1"/>
</dbReference>
<dbReference type="EMBL" id="MNCJ02000317">
    <property type="protein sequence ID" value="KAF5817480.1"/>
    <property type="molecule type" value="Genomic_DNA"/>
</dbReference>
<evidence type="ECO:0000259" key="5">
    <source>
        <dbReference type="Pfam" id="PF01494"/>
    </source>
</evidence>
<comment type="similarity">
    <text evidence="3">Belongs to the 3-hydroxybenzoate 6-hydroxylase family.</text>
</comment>
<dbReference type="PANTHER" id="PTHR45934">
    <property type="entry name" value="FAD/NAD(P)-BINDING OXIDOREDUCTASE FAMILY PROTEIN"/>
    <property type="match status" value="1"/>
</dbReference>
<keyword evidence="4" id="KW-0812">Transmembrane</keyword>
<evidence type="ECO:0000256" key="1">
    <source>
        <dbReference type="ARBA" id="ARBA00023002"/>
    </source>
</evidence>
<feature type="transmembrane region" description="Helical" evidence="4">
    <location>
        <begin position="6"/>
        <end position="23"/>
    </location>
</feature>
<dbReference type="Gene3D" id="3.50.50.60">
    <property type="entry name" value="FAD/NAD(P)-binding domain"/>
    <property type="match status" value="1"/>
</dbReference>
<keyword evidence="4" id="KW-0472">Membrane</keyword>
<evidence type="ECO:0000313" key="7">
    <source>
        <dbReference type="Proteomes" id="UP000215914"/>
    </source>
</evidence>
<evidence type="ECO:0000256" key="2">
    <source>
        <dbReference type="ARBA" id="ARBA00023033"/>
    </source>
</evidence>
<comment type="caution">
    <text evidence="6">The sequence shown here is derived from an EMBL/GenBank/DDBJ whole genome shotgun (WGS) entry which is preliminary data.</text>
</comment>
<keyword evidence="1 6" id="KW-0560">Oxidoreductase</keyword>
<dbReference type="InterPro" id="IPR036188">
    <property type="entry name" value="FAD/NAD-bd_sf"/>
</dbReference>
<sequence>MDDNDDVVIIGAGICGLATALALHKKGIKGVVMERSESLRNVTGAGIAVRPNGWRALDQLGVAEILRHTAVPLNWYLIHCFLGLFCF</sequence>
<dbReference type="GO" id="GO:0018669">
    <property type="term" value="F:3-hydroxybenzoate 6-monooxygenase activity"/>
    <property type="evidence" value="ECO:0007669"/>
    <property type="project" value="UniProtKB-EC"/>
</dbReference>